<keyword evidence="2" id="KW-0808">Transferase</keyword>
<comment type="caution">
    <text evidence="2">The sequence shown here is derived from an EMBL/GenBank/DDBJ whole genome shotgun (WGS) entry which is preliminary data.</text>
</comment>
<evidence type="ECO:0000259" key="1">
    <source>
        <dbReference type="Pfam" id="PF00294"/>
    </source>
</evidence>
<keyword evidence="2" id="KW-0418">Kinase</keyword>
<dbReference type="SUPFAM" id="SSF52309">
    <property type="entry name" value="N-(deoxy)ribosyltransferase-like"/>
    <property type="match status" value="1"/>
</dbReference>
<organism evidence="2 3">
    <name type="scientific">Muricoccus vinaceus</name>
    <dbReference type="NCBI Taxonomy" id="424704"/>
    <lineage>
        <taxon>Bacteria</taxon>
        <taxon>Pseudomonadati</taxon>
        <taxon>Pseudomonadota</taxon>
        <taxon>Alphaproteobacteria</taxon>
        <taxon>Acetobacterales</taxon>
        <taxon>Roseomonadaceae</taxon>
        <taxon>Muricoccus</taxon>
    </lineage>
</organism>
<dbReference type="RefSeq" id="WP_377053262.1">
    <property type="nucleotide sequence ID" value="NZ_JBHLVZ010000069.1"/>
</dbReference>
<protein>
    <submittedName>
        <fullName evidence="2">PfkB family carbohydrate kinase</fullName>
    </submittedName>
</protein>
<accession>A0ABV6IVY4</accession>
<gene>
    <name evidence="2" type="ORF">ACFFIC_19065</name>
</gene>
<keyword evidence="3" id="KW-1185">Reference proteome</keyword>
<dbReference type="Gene3D" id="3.40.50.450">
    <property type="match status" value="1"/>
</dbReference>
<dbReference type="EMBL" id="JBHLVZ010000069">
    <property type="protein sequence ID" value="MFC0387626.1"/>
    <property type="molecule type" value="Genomic_DNA"/>
</dbReference>
<proteinExistence type="predicted"/>
<dbReference type="GO" id="GO:0016301">
    <property type="term" value="F:kinase activity"/>
    <property type="evidence" value="ECO:0007669"/>
    <property type="project" value="UniProtKB-KW"/>
</dbReference>
<dbReference type="InterPro" id="IPR011611">
    <property type="entry name" value="PfkB_dom"/>
</dbReference>
<evidence type="ECO:0000313" key="2">
    <source>
        <dbReference type="EMBL" id="MFC0387626.1"/>
    </source>
</evidence>
<dbReference type="Pfam" id="PF00294">
    <property type="entry name" value="PfkB"/>
    <property type="match status" value="1"/>
</dbReference>
<dbReference type="SUPFAM" id="SSF53613">
    <property type="entry name" value="Ribokinase-like"/>
    <property type="match status" value="1"/>
</dbReference>
<dbReference type="Gene3D" id="3.40.1190.20">
    <property type="match status" value="1"/>
</dbReference>
<sequence>MSGILVAGGVYRERCIWPNWQQTFGSAGRAACALADFGLPVTLVSCASPAVETEFAPQARISKVEFRPTPATDSILFDYVHSMSIPRIWPDPARIKQEPTLQASSEIVLRFGMIESTVVVDAQTCVYDPQSAFRPEPFVENGSRAQRLAIVANRSEVRGLGRDGDAMTAARRLLADTGAEVVVMKSGTDGALVVTAGCEELVPAYQTERVWTVGSGDVFAAAFTAWWGEKGLPPAEAAHLASRATADYVASMALPINARLPDVPETRRKVVGHGARVYLAAPFFNLGQRWLVDEARRCLRELGMDVFSPVHDVGHGPAEQVAPEDLRALRDCDLVFALLDGLDSGTVFEAGYARAIGKPVYALAQSTRGEDLKMVTGSGCQVYEDLVTALHHMHWRA</sequence>
<name>A0ABV6IVY4_9PROT</name>
<dbReference type="Proteomes" id="UP001589789">
    <property type="component" value="Unassembled WGS sequence"/>
</dbReference>
<dbReference type="Pfam" id="PF05014">
    <property type="entry name" value="Nuc_deoxyrib_tr"/>
    <property type="match status" value="1"/>
</dbReference>
<dbReference type="InterPro" id="IPR007710">
    <property type="entry name" value="Nucleoside_deoxyribTrfase"/>
</dbReference>
<dbReference type="InterPro" id="IPR029056">
    <property type="entry name" value="Ribokinase-like"/>
</dbReference>
<feature type="domain" description="Carbohydrate kinase PfkB" evidence="1">
    <location>
        <begin position="150"/>
        <end position="244"/>
    </location>
</feature>
<evidence type="ECO:0000313" key="3">
    <source>
        <dbReference type="Proteomes" id="UP001589789"/>
    </source>
</evidence>
<reference evidence="2 3" key="1">
    <citation type="submission" date="2024-09" db="EMBL/GenBank/DDBJ databases">
        <authorList>
            <person name="Sun Q."/>
            <person name="Mori K."/>
        </authorList>
    </citation>
    <scope>NUCLEOTIDE SEQUENCE [LARGE SCALE GENOMIC DNA]</scope>
    <source>
        <strain evidence="2 3">CCM 7468</strain>
    </source>
</reference>